<dbReference type="Gene3D" id="2.60.40.680">
    <property type="match status" value="1"/>
</dbReference>
<keyword evidence="1" id="KW-0732">Signal</keyword>
<evidence type="ECO:0000313" key="2">
    <source>
        <dbReference type="EMBL" id="MCF2949493.1"/>
    </source>
</evidence>
<feature type="chain" id="PRO_5047331711" evidence="1">
    <location>
        <begin position="21"/>
        <end position="180"/>
    </location>
</feature>
<organism evidence="2 3">
    <name type="scientific">Paraglaciecola algarum</name>
    <dbReference type="NCBI Taxonomy" id="3050085"/>
    <lineage>
        <taxon>Bacteria</taxon>
        <taxon>Pseudomonadati</taxon>
        <taxon>Pseudomonadota</taxon>
        <taxon>Gammaproteobacteria</taxon>
        <taxon>Alteromonadales</taxon>
        <taxon>Alteromonadaceae</taxon>
        <taxon>Paraglaciecola</taxon>
    </lineage>
</organism>
<dbReference type="CDD" id="cd08547">
    <property type="entry name" value="Type_II_cohesin"/>
    <property type="match status" value="1"/>
</dbReference>
<dbReference type="Proteomes" id="UP001521137">
    <property type="component" value="Unassembled WGS sequence"/>
</dbReference>
<dbReference type="RefSeq" id="WP_235313592.1">
    <property type="nucleotide sequence ID" value="NZ_JAKGAS010000008.1"/>
</dbReference>
<sequence length="180" mass="19707">MKFYKIIATCMLIIGFQANANLITIDLDNNDVAVGETINVSLWANFTDSVDTIDFNFNFDNSLFSFIDSSETTALPNDGFLNYFTATPNAQGLGLGFISFDSFVTGEFLFASFSLERTDLGDSEFSLTSNIFESAATFESFTLDPVNSVSISAEVPEPETLGLFAIAGLMLLNFRLKKKA</sequence>
<dbReference type="SUPFAM" id="SSF49384">
    <property type="entry name" value="Carbohydrate-binding domain"/>
    <property type="match status" value="1"/>
</dbReference>
<feature type="signal peptide" evidence="1">
    <location>
        <begin position="1"/>
        <end position="20"/>
    </location>
</feature>
<keyword evidence="3" id="KW-1185">Reference proteome</keyword>
<accession>A0ABS9DBW2</accession>
<evidence type="ECO:0000313" key="3">
    <source>
        <dbReference type="Proteomes" id="UP001521137"/>
    </source>
</evidence>
<protein>
    <submittedName>
        <fullName evidence="2">Cohesin domain-containing protein</fullName>
    </submittedName>
</protein>
<dbReference type="EMBL" id="JAKGAS010000008">
    <property type="protein sequence ID" value="MCF2949493.1"/>
    <property type="molecule type" value="Genomic_DNA"/>
</dbReference>
<dbReference type="InterPro" id="IPR013424">
    <property type="entry name" value="Ice-binding_C"/>
</dbReference>
<comment type="caution">
    <text evidence="2">The sequence shown here is derived from an EMBL/GenBank/DDBJ whole genome shotgun (WGS) entry which is preliminary data.</text>
</comment>
<proteinExistence type="predicted"/>
<dbReference type="NCBIfam" id="TIGR02595">
    <property type="entry name" value="PEP_CTERM"/>
    <property type="match status" value="1"/>
</dbReference>
<reference evidence="2 3" key="1">
    <citation type="submission" date="2022-01" db="EMBL/GenBank/DDBJ databases">
        <title>Paraglaciecola sp. G1-23.</title>
        <authorList>
            <person name="Jin M.S."/>
            <person name="Han D.M."/>
            <person name="Kim H.M."/>
            <person name="Jeon C.O."/>
        </authorList>
    </citation>
    <scope>NUCLEOTIDE SEQUENCE [LARGE SCALE GENOMIC DNA]</scope>
    <source>
        <strain evidence="2 3">G1-23</strain>
    </source>
</reference>
<dbReference type="InterPro" id="IPR008965">
    <property type="entry name" value="CBM2/CBM3_carb-bd_dom_sf"/>
</dbReference>
<name>A0ABS9DBW2_9ALTE</name>
<evidence type="ECO:0000256" key="1">
    <source>
        <dbReference type="SAM" id="SignalP"/>
    </source>
</evidence>
<gene>
    <name evidence="2" type="ORF">L0668_15340</name>
</gene>